<accession>A0A6J3LF26</accession>
<evidence type="ECO:0000256" key="2">
    <source>
        <dbReference type="ARBA" id="ARBA00020974"/>
    </source>
</evidence>
<protein>
    <recommendedName>
        <fullName evidence="2">Conserved oligomeric Golgi complex subunit 5</fullName>
    </recommendedName>
</protein>
<dbReference type="Pfam" id="PF10392">
    <property type="entry name" value="COG5_N"/>
    <property type="match status" value="1"/>
</dbReference>
<evidence type="ECO:0000259" key="5">
    <source>
        <dbReference type="Pfam" id="PF10392"/>
    </source>
</evidence>
<dbReference type="InterPro" id="IPR019465">
    <property type="entry name" value="Cog5"/>
</dbReference>
<feature type="domain" description="Conserved oligomeric Golgi complex subunit 5 helical" evidence="6">
    <location>
        <begin position="169"/>
        <end position="360"/>
    </location>
</feature>
<dbReference type="Proteomes" id="UP000504631">
    <property type="component" value="Unplaced"/>
</dbReference>
<dbReference type="GO" id="GO:0006891">
    <property type="term" value="P:intra-Golgi vesicle-mediated transport"/>
    <property type="evidence" value="ECO:0007669"/>
    <property type="project" value="InterPro"/>
</dbReference>
<dbReference type="InterPro" id="IPR049176">
    <property type="entry name" value="COG5_N"/>
</dbReference>
<dbReference type="RefSeq" id="XP_033364173.1">
    <property type="nucleotide sequence ID" value="XM_033508282.1"/>
</dbReference>
<keyword evidence="3" id="KW-0333">Golgi apparatus</keyword>
<comment type="subcellular location">
    <subcellularLocation>
        <location evidence="1">Golgi apparatus membrane</location>
        <topology evidence="1">Peripheral membrane protein</topology>
    </subcellularLocation>
</comment>
<feature type="domain" description="Conserved oligomeric Golgi complex subunit 5 N-terminal" evidence="5">
    <location>
        <begin position="28"/>
        <end position="137"/>
    </location>
</feature>
<evidence type="ECO:0000313" key="8">
    <source>
        <dbReference type="RefSeq" id="XP_033364173.1"/>
    </source>
</evidence>
<dbReference type="KEGG" id="bvk:117241971"/>
<dbReference type="PANTHER" id="PTHR13228">
    <property type="entry name" value="CONSERVED OLIGOMERIC GOLGI COMPLEX COMPONENT 5"/>
    <property type="match status" value="1"/>
</dbReference>
<reference evidence="8" key="1">
    <citation type="submission" date="2025-08" db="UniProtKB">
        <authorList>
            <consortium name="RefSeq"/>
        </authorList>
    </citation>
    <scope>IDENTIFICATION</scope>
    <source>
        <tissue evidence="8">Muscle</tissue>
    </source>
</reference>
<evidence type="ECO:0000256" key="3">
    <source>
        <dbReference type="ARBA" id="ARBA00023034"/>
    </source>
</evidence>
<gene>
    <name evidence="8" type="primary">LOC117241971</name>
</gene>
<keyword evidence="4" id="KW-0472">Membrane</keyword>
<evidence type="ECO:0000256" key="4">
    <source>
        <dbReference type="ARBA" id="ARBA00023136"/>
    </source>
</evidence>
<name>A0A6J3LF26_9HYME</name>
<organism evidence="7 8">
    <name type="scientific">Bombus vosnesenskii</name>
    <dbReference type="NCBI Taxonomy" id="207650"/>
    <lineage>
        <taxon>Eukaryota</taxon>
        <taxon>Metazoa</taxon>
        <taxon>Ecdysozoa</taxon>
        <taxon>Arthropoda</taxon>
        <taxon>Hexapoda</taxon>
        <taxon>Insecta</taxon>
        <taxon>Pterygota</taxon>
        <taxon>Neoptera</taxon>
        <taxon>Endopterygota</taxon>
        <taxon>Hymenoptera</taxon>
        <taxon>Apocrita</taxon>
        <taxon>Aculeata</taxon>
        <taxon>Apoidea</taxon>
        <taxon>Anthophila</taxon>
        <taxon>Apidae</taxon>
        <taxon>Bombus</taxon>
        <taxon>Pyrobombus</taxon>
    </lineage>
</organism>
<dbReference type="PANTHER" id="PTHR13228:SF3">
    <property type="entry name" value="CONSERVED OLIGOMERIC GOLGI COMPLEX SUBUNIT 5"/>
    <property type="match status" value="1"/>
</dbReference>
<dbReference type="InterPro" id="IPR048485">
    <property type="entry name" value="COG5_helical"/>
</dbReference>
<keyword evidence="7" id="KW-1185">Reference proteome</keyword>
<dbReference type="GO" id="GO:0017119">
    <property type="term" value="C:Golgi transport complex"/>
    <property type="evidence" value="ECO:0007669"/>
    <property type="project" value="InterPro"/>
</dbReference>
<proteinExistence type="predicted"/>
<evidence type="ECO:0000256" key="1">
    <source>
        <dbReference type="ARBA" id="ARBA00004395"/>
    </source>
</evidence>
<evidence type="ECO:0000259" key="6">
    <source>
        <dbReference type="Pfam" id="PF20649"/>
    </source>
</evidence>
<sequence length="764" mass="85641">MMDEIKNWEDIENDEFFKQFSDGESKKGDINQMLSVAQQINKLGQAIEILNAELQKQVLANHEDLLSQASWVEKLEGVLSIMQLHVQSLLSAVERLRGKIIDPFNRIETQTIVLARLHETSDLLRRVARMQHLSKRLCSQMTNNMQGPDIIKAANSLHELEQLMMDTDLNGLDVIADDQQVVKSHRTTVQRIATHTLSQGLQTMDRAKVSTAVQVFQNLRVVNGAIDNVIDSALSEIEKIASESLDVTLTTNQDLGKRAAPGRAAIPSPGSSGNLRTRIWENLERLFQDTLYTHCLQIELLQRILLEHHVKELDELSQKFWDRVNTLLSKVLIERAQGSSFVKQALEGEYPKFLRIFLDLRKRLKERLQSISIYKINHNVLLPFENAYLSRSVSRLLDQVHTMFSGEGLPTQDEIDSLIRTVTNELSVSLVDDGLSTVVARNVGKAIRLFCLKCEQGLLVGGEASQVIDSPTTVQQTNVSLANLLYYLSSQVTRVIANLSGLPCEGNSVISVALKEVDVLTKNILSPLLASISDAIESIILTMHDDAEFRDLSSPIGKEINCSLYMRELQGFILRSVNTFLMPYKNQAVVAECCKSVASRCIELFVRHACILRPLTDFGRAKLIVDFSQIEIAVAPLCRGGQLGSSEQQQYRTLRALKALLPLSPDDIVQKVLGGEGECGIPSSLVLLHLFSTAPPELVSPHQSTSWSVGRLSQWMDKHPNERDRLAFCSGPLERYQLTVRQQNLPTFHPLFPLMKKLANLNEH</sequence>
<evidence type="ECO:0000313" key="7">
    <source>
        <dbReference type="Proteomes" id="UP000504631"/>
    </source>
</evidence>
<dbReference type="CTD" id="100529224"/>
<dbReference type="GO" id="GO:0000139">
    <property type="term" value="C:Golgi membrane"/>
    <property type="evidence" value="ECO:0007669"/>
    <property type="project" value="UniProtKB-SubCell"/>
</dbReference>
<dbReference type="AlphaFoldDB" id="A0A6J3LF26"/>
<dbReference type="GeneID" id="117241971"/>
<dbReference type="Pfam" id="PF20649">
    <property type="entry name" value="COG5_C"/>
    <property type="match status" value="1"/>
</dbReference>